<dbReference type="EMBL" id="ACJD01000002">
    <property type="protein sequence ID" value="EEH14951.1"/>
    <property type="molecule type" value="Genomic_DNA"/>
</dbReference>
<dbReference type="InterPro" id="IPR005490">
    <property type="entry name" value="LD_TPept_cat_dom"/>
</dbReference>
<dbReference type="GO" id="GO:0008360">
    <property type="term" value="P:regulation of cell shape"/>
    <property type="evidence" value="ECO:0007669"/>
    <property type="project" value="UniProtKB-UniRule"/>
</dbReference>
<evidence type="ECO:0000256" key="4">
    <source>
        <dbReference type="ARBA" id="ARBA00022679"/>
    </source>
</evidence>
<keyword evidence="8 9" id="KW-0961">Cell wall biogenesis/degradation</keyword>
<name>C0G4V6_9HYPH</name>
<dbReference type="UniPathway" id="UPA00219"/>
<dbReference type="CDD" id="cd16913">
    <property type="entry name" value="YkuD_like"/>
    <property type="match status" value="1"/>
</dbReference>
<dbReference type="Proteomes" id="UP000003678">
    <property type="component" value="Unassembled WGS sequence"/>
</dbReference>
<evidence type="ECO:0000259" key="10">
    <source>
        <dbReference type="PROSITE" id="PS52029"/>
    </source>
</evidence>
<dbReference type="GO" id="GO:0005576">
    <property type="term" value="C:extracellular region"/>
    <property type="evidence" value="ECO:0007669"/>
    <property type="project" value="TreeGrafter"/>
</dbReference>
<evidence type="ECO:0000256" key="1">
    <source>
        <dbReference type="ARBA" id="ARBA00004752"/>
    </source>
</evidence>
<comment type="caution">
    <text evidence="11">The sequence shown here is derived from an EMBL/GenBank/DDBJ whole genome shotgun (WGS) entry which is preliminary data.</text>
</comment>
<feature type="active site" description="Nucleophile" evidence="9">
    <location>
        <position position="269"/>
    </location>
</feature>
<keyword evidence="7 9" id="KW-0573">Peptidoglycan synthesis</keyword>
<comment type="similarity">
    <text evidence="2">Belongs to the YkuD family.</text>
</comment>
<dbReference type="GO" id="GO:0071555">
    <property type="term" value="P:cell wall organization"/>
    <property type="evidence" value="ECO:0007669"/>
    <property type="project" value="UniProtKB-UniRule"/>
</dbReference>
<dbReference type="GO" id="GO:0016757">
    <property type="term" value="F:glycosyltransferase activity"/>
    <property type="evidence" value="ECO:0007669"/>
    <property type="project" value="UniProtKB-KW"/>
</dbReference>
<feature type="domain" description="L,D-TPase catalytic" evidence="10">
    <location>
        <begin position="154"/>
        <end position="293"/>
    </location>
</feature>
<dbReference type="FunFam" id="2.40.440.10:FF:000002">
    <property type="entry name" value="L,D-transpeptidase ErfK/SrfK"/>
    <property type="match status" value="1"/>
</dbReference>
<proteinExistence type="inferred from homology"/>
<dbReference type="PANTHER" id="PTHR30582:SF24">
    <property type="entry name" value="L,D-TRANSPEPTIDASE ERFK_SRFK-RELATED"/>
    <property type="match status" value="1"/>
</dbReference>
<accession>C0G4V6</accession>
<dbReference type="AlphaFoldDB" id="C0G4V6"/>
<organism evidence="11 12">
    <name type="scientific">Brucella ceti str. Cudo</name>
    <dbReference type="NCBI Taxonomy" id="595497"/>
    <lineage>
        <taxon>Bacteria</taxon>
        <taxon>Pseudomonadati</taxon>
        <taxon>Pseudomonadota</taxon>
        <taxon>Alphaproteobacteria</taxon>
        <taxon>Hyphomicrobiales</taxon>
        <taxon>Brucellaceae</taxon>
        <taxon>Brucella/Ochrobactrum group</taxon>
        <taxon>Brucella</taxon>
    </lineage>
</organism>
<keyword evidence="6 9" id="KW-0133">Cell shape</keyword>
<dbReference type="InterPro" id="IPR038063">
    <property type="entry name" value="Transpep_catalytic_dom"/>
</dbReference>
<evidence type="ECO:0000256" key="8">
    <source>
        <dbReference type="ARBA" id="ARBA00023316"/>
    </source>
</evidence>
<gene>
    <name evidence="11" type="ORF">BCETI_2000031</name>
</gene>
<comment type="pathway">
    <text evidence="1 9">Cell wall biogenesis; peptidoglycan biosynthesis.</text>
</comment>
<dbReference type="PROSITE" id="PS52029">
    <property type="entry name" value="LD_TPASE"/>
    <property type="match status" value="1"/>
</dbReference>
<dbReference type="SUPFAM" id="SSF141523">
    <property type="entry name" value="L,D-transpeptidase catalytic domain-like"/>
    <property type="match status" value="1"/>
</dbReference>
<keyword evidence="3" id="KW-0328">Glycosyltransferase</keyword>
<evidence type="ECO:0000256" key="3">
    <source>
        <dbReference type="ARBA" id="ARBA00022676"/>
    </source>
</evidence>
<dbReference type="Gene3D" id="2.40.440.10">
    <property type="entry name" value="L,D-transpeptidase catalytic domain-like"/>
    <property type="match status" value="1"/>
</dbReference>
<dbReference type="Pfam" id="PF03734">
    <property type="entry name" value="YkuD"/>
    <property type="match status" value="1"/>
</dbReference>
<evidence type="ECO:0000256" key="2">
    <source>
        <dbReference type="ARBA" id="ARBA00005992"/>
    </source>
</evidence>
<keyword evidence="5" id="KW-0378">Hydrolase</keyword>
<evidence type="ECO:0000256" key="7">
    <source>
        <dbReference type="ARBA" id="ARBA00022984"/>
    </source>
</evidence>
<feature type="active site" description="Proton donor/acceptor" evidence="9">
    <location>
        <position position="253"/>
    </location>
</feature>
<dbReference type="PANTHER" id="PTHR30582">
    <property type="entry name" value="L,D-TRANSPEPTIDASE"/>
    <property type="match status" value="1"/>
</dbReference>
<protein>
    <recommendedName>
        <fullName evidence="10">L,D-TPase catalytic domain-containing protein</fullName>
    </recommendedName>
</protein>
<sequence length="293" mass="32248">MGRFLLTNVEPSRASSSGPCKFNCSPRTDHPRSGRISLTLNVVSLSLSHHQSGFHMQTTLTRRSFLTAMTATAATGLAGCAQLGQTVPIIDVDAFGNPANRVPQANVDSSYGGWVQMYAAVEDNGYQLPAIPIQKMDTRYLRQVVPDPTGEMPGTIVIDTANRFCYLVLDNGQALRYGVGIGREGFAWSGRAVIQYKRQWPRWTPPDEMVARQPELVQYSAKNGGMAPGLKNPLGARALYIFKDGKDTLYRLHGNPEWWSIGKAVSSGCVRFLNQDIIDLYDRVPAKTPILVM</sequence>
<evidence type="ECO:0000313" key="12">
    <source>
        <dbReference type="Proteomes" id="UP000003678"/>
    </source>
</evidence>
<dbReference type="InterPro" id="IPR050979">
    <property type="entry name" value="LD-transpeptidase"/>
</dbReference>
<keyword evidence="4" id="KW-0808">Transferase</keyword>
<evidence type="ECO:0000256" key="5">
    <source>
        <dbReference type="ARBA" id="ARBA00022801"/>
    </source>
</evidence>
<dbReference type="GO" id="GO:0071972">
    <property type="term" value="F:peptidoglycan L,D-transpeptidase activity"/>
    <property type="evidence" value="ECO:0007669"/>
    <property type="project" value="TreeGrafter"/>
</dbReference>
<evidence type="ECO:0000256" key="9">
    <source>
        <dbReference type="PROSITE-ProRule" id="PRU01373"/>
    </source>
</evidence>
<evidence type="ECO:0000256" key="6">
    <source>
        <dbReference type="ARBA" id="ARBA00022960"/>
    </source>
</evidence>
<reference evidence="11 12" key="1">
    <citation type="submission" date="2009-03" db="EMBL/GenBank/DDBJ databases">
        <authorList>
            <person name="Setubal J.C."/>
            <person name="Boyle S."/>
            <person name="Crasta O.R."/>
            <person name="Gillespie J.J."/>
            <person name="Kenyon R.W."/>
            <person name="Lu J."/>
            <person name="Mane S."/>
            <person name="Nagrani S."/>
            <person name="Shallom J.M."/>
            <person name="Shallom S."/>
            <person name="Shukla M."/>
            <person name="Snyder E.E."/>
            <person name="Sobral B.W."/>
            <person name="Wattam A.R."/>
            <person name="Will R."/>
            <person name="Williams K."/>
            <person name="Yoo H."/>
            <person name="Bruce D.H."/>
            <person name="Detter C."/>
            <person name="Munk C."/>
            <person name="Brettin T.S."/>
            <person name="Ficht T."/>
        </authorList>
    </citation>
    <scope>NUCLEOTIDE SEQUENCE [LARGE SCALE GENOMIC DNA]</scope>
    <source>
        <strain evidence="11 12">Cudo</strain>
    </source>
</reference>
<dbReference type="GO" id="GO:0018104">
    <property type="term" value="P:peptidoglycan-protein cross-linking"/>
    <property type="evidence" value="ECO:0007669"/>
    <property type="project" value="TreeGrafter"/>
</dbReference>
<evidence type="ECO:0000313" key="11">
    <source>
        <dbReference type="EMBL" id="EEH14951.1"/>
    </source>
</evidence>